<dbReference type="SUPFAM" id="SSF46689">
    <property type="entry name" value="Homeodomain-like"/>
    <property type="match status" value="1"/>
</dbReference>
<gene>
    <name evidence="4" type="ORF">HCJ92_11215</name>
</gene>
<proteinExistence type="predicted"/>
<dbReference type="InterPro" id="IPR001647">
    <property type="entry name" value="HTH_TetR"/>
</dbReference>
<protein>
    <submittedName>
        <fullName evidence="4">TetR/AcrR family transcriptional regulator</fullName>
    </submittedName>
</protein>
<dbReference type="PANTHER" id="PTHR30055:SF146">
    <property type="entry name" value="HTH-TYPE TRANSCRIPTIONAL DUAL REGULATOR CECR"/>
    <property type="match status" value="1"/>
</dbReference>
<keyword evidence="1 2" id="KW-0238">DNA-binding</keyword>
<dbReference type="PROSITE" id="PS50977">
    <property type="entry name" value="HTH_TETR_2"/>
    <property type="match status" value="1"/>
</dbReference>
<evidence type="ECO:0000256" key="1">
    <source>
        <dbReference type="ARBA" id="ARBA00023125"/>
    </source>
</evidence>
<dbReference type="EMBL" id="JAAVJB010000071">
    <property type="protein sequence ID" value="NJP66843.1"/>
    <property type="molecule type" value="Genomic_DNA"/>
</dbReference>
<reference evidence="4 5" key="1">
    <citation type="submission" date="2020-03" db="EMBL/GenBank/DDBJ databases">
        <title>Draft genome of Streptomyces sp. ventii, isolated from the Axial Seamount in the Pacific Ocean, and resequencing of the two type strains Streptomyces lonarensis strain NCL 716 and Streptomyces bohaiensis strain 11A07.</title>
        <authorList>
            <person name="Loughran R.M."/>
            <person name="Pfannmuller K.M."/>
            <person name="Wasson B.J."/>
            <person name="Deadmond M.C."/>
            <person name="Paddock B.E."/>
            <person name="Koyack M.J."/>
            <person name="Gallegos D.A."/>
            <person name="Mitchell E.A."/>
            <person name="Ushijima B."/>
            <person name="Saw J.H."/>
            <person name="Mcphail K.L."/>
            <person name="Videau P."/>
        </authorList>
    </citation>
    <scope>NUCLEOTIDE SEQUENCE [LARGE SCALE GENOMIC DNA]</scope>
    <source>
        <strain evidence="5">5675061</strain>
    </source>
</reference>
<dbReference type="PRINTS" id="PR00455">
    <property type="entry name" value="HTHTETR"/>
</dbReference>
<evidence type="ECO:0000259" key="3">
    <source>
        <dbReference type="PROSITE" id="PS50977"/>
    </source>
</evidence>
<dbReference type="InterPro" id="IPR050109">
    <property type="entry name" value="HTH-type_TetR-like_transc_reg"/>
</dbReference>
<evidence type="ECO:0000313" key="4">
    <source>
        <dbReference type="EMBL" id="NJP66843.1"/>
    </source>
</evidence>
<feature type="domain" description="HTH tetR-type" evidence="3">
    <location>
        <begin position="4"/>
        <end position="64"/>
    </location>
</feature>
<evidence type="ECO:0000313" key="5">
    <source>
        <dbReference type="Proteomes" id="UP000746503"/>
    </source>
</evidence>
<name>A0ABX1AQ73_9ACTN</name>
<dbReference type="Proteomes" id="UP000746503">
    <property type="component" value="Unassembled WGS sequence"/>
</dbReference>
<evidence type="ECO:0000256" key="2">
    <source>
        <dbReference type="PROSITE-ProRule" id="PRU00335"/>
    </source>
</evidence>
<sequence>MSAEERQEAVVRAALAEFARGGYAGTSTSAIARRVGVSQPYLFRLFPDKRAIFLAAAARCCDQIRVRLAEASDGLAPDEAGRAMGEAYAQLTADREQLLFQMQMYAAAGVAEESGDHDFAEQLRRGWGEVWDLVHLRLGAEDGRTVGFMGQGMLINALLALNLPAGHRAWNACGAGPEGS</sequence>
<comment type="caution">
    <text evidence="4">The sequence shown here is derived from an EMBL/GenBank/DDBJ whole genome shotgun (WGS) entry which is preliminary data.</text>
</comment>
<dbReference type="Pfam" id="PF00440">
    <property type="entry name" value="TetR_N"/>
    <property type="match status" value="1"/>
</dbReference>
<dbReference type="InterPro" id="IPR009057">
    <property type="entry name" value="Homeodomain-like_sf"/>
</dbReference>
<dbReference type="PANTHER" id="PTHR30055">
    <property type="entry name" value="HTH-TYPE TRANSCRIPTIONAL REGULATOR RUTR"/>
    <property type="match status" value="1"/>
</dbReference>
<accession>A0ABX1AQ73</accession>
<feature type="DNA-binding region" description="H-T-H motif" evidence="2">
    <location>
        <begin position="27"/>
        <end position="46"/>
    </location>
</feature>
<organism evidence="4 5">
    <name type="scientific">Streptomyces spiramenti</name>
    <dbReference type="NCBI Taxonomy" id="2720606"/>
    <lineage>
        <taxon>Bacteria</taxon>
        <taxon>Bacillati</taxon>
        <taxon>Actinomycetota</taxon>
        <taxon>Actinomycetes</taxon>
        <taxon>Kitasatosporales</taxon>
        <taxon>Streptomycetaceae</taxon>
        <taxon>Streptomyces</taxon>
    </lineage>
</organism>
<dbReference type="Gene3D" id="1.10.357.10">
    <property type="entry name" value="Tetracycline Repressor, domain 2"/>
    <property type="match status" value="1"/>
</dbReference>
<keyword evidence="5" id="KW-1185">Reference proteome</keyword>